<dbReference type="PANTHER" id="PTHR43201">
    <property type="entry name" value="ACYL-COA SYNTHETASE"/>
    <property type="match status" value="1"/>
</dbReference>
<dbReference type="RefSeq" id="WP_316782022.1">
    <property type="nucleotide sequence ID" value="NZ_JASMWN010000028.1"/>
</dbReference>
<feature type="domain" description="AMP-binding enzyme C-terminal" evidence="4">
    <location>
        <begin position="267"/>
        <end position="341"/>
    </location>
</feature>
<evidence type="ECO:0000313" key="5">
    <source>
        <dbReference type="EMBL" id="MDU9006690.1"/>
    </source>
</evidence>
<dbReference type="Gene3D" id="3.40.50.12780">
    <property type="entry name" value="N-terminal domain of ligase-like"/>
    <property type="match status" value="1"/>
</dbReference>
<keyword evidence="2" id="KW-0436">Ligase</keyword>
<feature type="domain" description="AMP-dependent synthetase/ligase" evidence="3">
    <location>
        <begin position="24"/>
        <end position="217"/>
    </location>
</feature>
<keyword evidence="6" id="KW-1185">Reference proteome</keyword>
<dbReference type="InterPro" id="IPR025110">
    <property type="entry name" value="AMP-bd_C"/>
</dbReference>
<dbReference type="PANTHER" id="PTHR43201:SF5">
    <property type="entry name" value="MEDIUM-CHAIN ACYL-COA LIGASE ACSF2, MITOCHONDRIAL"/>
    <property type="match status" value="1"/>
</dbReference>
<evidence type="ECO:0000259" key="4">
    <source>
        <dbReference type="Pfam" id="PF13193"/>
    </source>
</evidence>
<comment type="similarity">
    <text evidence="1">Belongs to the ATP-dependent AMP-binding enzyme family.</text>
</comment>
<dbReference type="Pfam" id="PF00501">
    <property type="entry name" value="AMP-binding"/>
    <property type="match status" value="1"/>
</dbReference>
<reference evidence="6" key="1">
    <citation type="submission" date="2023-05" db="EMBL/GenBank/DDBJ databases">
        <title>Sedimentitalea sp. nov. JM2-8.</title>
        <authorList>
            <person name="Huang J."/>
        </authorList>
    </citation>
    <scope>NUCLEOTIDE SEQUENCE [LARGE SCALE GENOMIC DNA]</scope>
    <source>
        <strain evidence="6">KHS03</strain>
    </source>
</reference>
<dbReference type="InterPro" id="IPR000873">
    <property type="entry name" value="AMP-dep_synth/lig_dom"/>
</dbReference>
<evidence type="ECO:0000259" key="3">
    <source>
        <dbReference type="Pfam" id="PF00501"/>
    </source>
</evidence>
<organism evidence="5 6">
    <name type="scientific">Sedimentitalea todarodis</name>
    <dbReference type="NCBI Taxonomy" id="1631240"/>
    <lineage>
        <taxon>Bacteria</taxon>
        <taxon>Pseudomonadati</taxon>
        <taxon>Pseudomonadota</taxon>
        <taxon>Alphaproteobacteria</taxon>
        <taxon>Rhodobacterales</taxon>
        <taxon>Paracoccaceae</taxon>
        <taxon>Sedimentitalea</taxon>
    </lineage>
</organism>
<accession>A0ABU3VKM2</accession>
<protein>
    <submittedName>
        <fullName evidence="5">AMP-binding protein</fullName>
    </submittedName>
</protein>
<dbReference type="Proteomes" id="UP001255416">
    <property type="component" value="Unassembled WGS sequence"/>
</dbReference>
<proteinExistence type="inferred from homology"/>
<dbReference type="Gene3D" id="3.30.300.30">
    <property type="match status" value="1"/>
</dbReference>
<dbReference type="InterPro" id="IPR045851">
    <property type="entry name" value="AMP-bd_C_sf"/>
</dbReference>
<name>A0ABU3VKM2_9RHOB</name>
<dbReference type="SUPFAM" id="SSF56801">
    <property type="entry name" value="Acetyl-CoA synthetase-like"/>
    <property type="match status" value="1"/>
</dbReference>
<comment type="caution">
    <text evidence="5">The sequence shown here is derived from an EMBL/GenBank/DDBJ whole genome shotgun (WGS) entry which is preliminary data.</text>
</comment>
<evidence type="ECO:0000256" key="1">
    <source>
        <dbReference type="ARBA" id="ARBA00006432"/>
    </source>
</evidence>
<sequence length="355" mass="38161">MQPDGPRALNSADAACGGILECATSGTSGSPKYIRRSHLSWIASFEVNARLFEVSPEDTYAVLGALSHSLSLYGVLEAGHVGADVCMLAGLRPDRQLGQLNERSVTMLYATPTQLESLIAAGPEFRLARIRRVLVGGGAFRPALAEKCHGLFPHATLTPFYGASETSFITMADDQRPAGSVGKAYPGVEIAIRSNRGQATHELGEIWVRSPYLFCGYADPVASDTRDQDGFVTVGEFGRMDDDGNLFIAGRKSRMVTISDQNVFPDEIENFLAAHYAAGQLAVVSVPDAKRGHSLAVVATAGNGKAALETAMKRCRKAHGAHRTPRHVFFVESLPQLASGKPDYVQITAWLEDQL</sequence>
<evidence type="ECO:0000313" key="6">
    <source>
        <dbReference type="Proteomes" id="UP001255416"/>
    </source>
</evidence>
<evidence type="ECO:0000256" key="2">
    <source>
        <dbReference type="ARBA" id="ARBA00022598"/>
    </source>
</evidence>
<dbReference type="InterPro" id="IPR042099">
    <property type="entry name" value="ANL_N_sf"/>
</dbReference>
<gene>
    <name evidence="5" type="ORF">QO231_22895</name>
</gene>
<dbReference type="EMBL" id="JASMWN010000028">
    <property type="protein sequence ID" value="MDU9006690.1"/>
    <property type="molecule type" value="Genomic_DNA"/>
</dbReference>
<dbReference type="Pfam" id="PF13193">
    <property type="entry name" value="AMP-binding_C"/>
    <property type="match status" value="1"/>
</dbReference>